<dbReference type="InterPro" id="IPR010499">
    <property type="entry name" value="AraC_E-bd"/>
</dbReference>
<dbReference type="InterPro" id="IPR029442">
    <property type="entry name" value="GyrI-like"/>
</dbReference>
<reference evidence="2 3" key="1">
    <citation type="submission" date="2016-08" db="EMBL/GenBank/DDBJ databases">
        <authorList>
            <person name="Seilhamer J.J."/>
        </authorList>
    </citation>
    <scope>NUCLEOTIDE SEQUENCE [LARGE SCALE GENOMIC DNA]</scope>
    <source>
        <strain evidence="2">L21-II-0</strain>
    </source>
</reference>
<evidence type="ECO:0000313" key="3">
    <source>
        <dbReference type="Proteomes" id="UP000184671"/>
    </source>
</evidence>
<dbReference type="SUPFAM" id="SSF55136">
    <property type="entry name" value="Probable bacterial effector-binding domain"/>
    <property type="match status" value="1"/>
</dbReference>
<dbReference type="OrthoDB" id="104532at2157"/>
<feature type="domain" description="AraC effector-binding" evidence="1">
    <location>
        <begin position="5"/>
        <end position="153"/>
    </location>
</feature>
<dbReference type="STRING" id="118126.L21_2374"/>
<dbReference type="EMBL" id="FMID01000060">
    <property type="protein sequence ID" value="SCL76443.1"/>
    <property type="molecule type" value="Genomic_DNA"/>
</dbReference>
<gene>
    <name evidence="2" type="ORF">L21_2374</name>
</gene>
<accession>A0A1M4MNI6</accession>
<dbReference type="AlphaFoldDB" id="A0A1M4MNI6"/>
<proteinExistence type="predicted"/>
<evidence type="ECO:0000313" key="2">
    <source>
        <dbReference type="EMBL" id="SCL76443.1"/>
    </source>
</evidence>
<dbReference type="Proteomes" id="UP000184671">
    <property type="component" value="Unassembled WGS sequence"/>
</dbReference>
<protein>
    <submittedName>
        <fullName evidence="2">Transcriptional regulator, effector-binding domain/component</fullName>
    </submittedName>
</protein>
<name>A0A1M4MNI6_9EURY</name>
<dbReference type="RefSeq" id="WP_083608991.1">
    <property type="nucleotide sequence ID" value="NZ_FMID01000060.1"/>
</dbReference>
<sequence length="176" mass="19935">MPRVSNIELLQKREQPTLSIRTRAKVEDLPMLIGGGYGRMADYLKELGEHLSDVPYVAYHNMDMQNLDVEMGFPVPKVLPEKGDIRSGSIPEGKFVFCMYRGAYRDMAPTYEEMAGWIEKNGLQPVGTVYEHYYNGPEYPESELLTMIVMPVLQASNIPHPVLRRRPTPHPVAPGC</sequence>
<dbReference type="SMART" id="SM00871">
    <property type="entry name" value="AraC_E_bind"/>
    <property type="match status" value="1"/>
</dbReference>
<dbReference type="Gene3D" id="3.20.80.10">
    <property type="entry name" value="Regulatory factor, effector binding domain"/>
    <property type="match status" value="1"/>
</dbReference>
<evidence type="ECO:0000259" key="1">
    <source>
        <dbReference type="SMART" id="SM00871"/>
    </source>
</evidence>
<dbReference type="InterPro" id="IPR011256">
    <property type="entry name" value="Reg_factor_effector_dom_sf"/>
</dbReference>
<organism evidence="2 3">
    <name type="scientific">Methanoculleus chikugoensis</name>
    <dbReference type="NCBI Taxonomy" id="118126"/>
    <lineage>
        <taxon>Archaea</taxon>
        <taxon>Methanobacteriati</taxon>
        <taxon>Methanobacteriota</taxon>
        <taxon>Stenosarchaea group</taxon>
        <taxon>Methanomicrobia</taxon>
        <taxon>Methanomicrobiales</taxon>
        <taxon>Methanomicrobiaceae</taxon>
        <taxon>Methanoculleus</taxon>
    </lineage>
</organism>
<dbReference type="Pfam" id="PF06445">
    <property type="entry name" value="GyrI-like"/>
    <property type="match status" value="1"/>
</dbReference>